<evidence type="ECO:0000313" key="3">
    <source>
        <dbReference type="Proteomes" id="UP000499080"/>
    </source>
</evidence>
<accession>A0A4Y2HUI8</accession>
<gene>
    <name evidence="2" type="ORF">AVEN_192688_1</name>
</gene>
<evidence type="ECO:0000256" key="1">
    <source>
        <dbReference type="SAM" id="MobiDB-lite"/>
    </source>
</evidence>
<proteinExistence type="predicted"/>
<protein>
    <submittedName>
        <fullName evidence="2">Uncharacterized protein</fullName>
    </submittedName>
</protein>
<organism evidence="2 3">
    <name type="scientific">Araneus ventricosus</name>
    <name type="common">Orbweaver spider</name>
    <name type="synonym">Epeira ventricosa</name>
    <dbReference type="NCBI Taxonomy" id="182803"/>
    <lineage>
        <taxon>Eukaryota</taxon>
        <taxon>Metazoa</taxon>
        <taxon>Ecdysozoa</taxon>
        <taxon>Arthropoda</taxon>
        <taxon>Chelicerata</taxon>
        <taxon>Arachnida</taxon>
        <taxon>Araneae</taxon>
        <taxon>Araneomorphae</taxon>
        <taxon>Entelegynae</taxon>
        <taxon>Araneoidea</taxon>
        <taxon>Araneidae</taxon>
        <taxon>Araneus</taxon>
    </lineage>
</organism>
<name>A0A4Y2HUI8_ARAVE</name>
<dbReference type="AlphaFoldDB" id="A0A4Y2HUI8"/>
<feature type="region of interest" description="Disordered" evidence="1">
    <location>
        <begin position="106"/>
        <end position="127"/>
    </location>
</feature>
<keyword evidence="3" id="KW-1185">Reference proteome</keyword>
<comment type="caution">
    <text evidence="2">The sequence shown here is derived from an EMBL/GenBank/DDBJ whole genome shotgun (WGS) entry which is preliminary data.</text>
</comment>
<dbReference type="Proteomes" id="UP000499080">
    <property type="component" value="Unassembled WGS sequence"/>
</dbReference>
<sequence>MHLLQFSSTIENASWHYAIGKLPKIDPPNPKLTLPVLIRQDSINFFRFHHQKTTHPEIQDVQRSNRAWSSSPTRQYLLTTAHSGAPIDRPRYVLRYWFSSTESAQDAMSLSSEDPWSTKLGHPRIAD</sequence>
<reference evidence="2 3" key="1">
    <citation type="journal article" date="2019" name="Sci. Rep.">
        <title>Orb-weaving spider Araneus ventricosus genome elucidates the spidroin gene catalogue.</title>
        <authorList>
            <person name="Kono N."/>
            <person name="Nakamura H."/>
            <person name="Ohtoshi R."/>
            <person name="Moran D.A.P."/>
            <person name="Shinohara A."/>
            <person name="Yoshida Y."/>
            <person name="Fujiwara M."/>
            <person name="Mori M."/>
            <person name="Tomita M."/>
            <person name="Arakawa K."/>
        </authorList>
    </citation>
    <scope>NUCLEOTIDE SEQUENCE [LARGE SCALE GENOMIC DNA]</scope>
</reference>
<evidence type="ECO:0000313" key="2">
    <source>
        <dbReference type="EMBL" id="GBM68942.1"/>
    </source>
</evidence>
<dbReference type="EMBL" id="BGPR01002169">
    <property type="protein sequence ID" value="GBM68942.1"/>
    <property type="molecule type" value="Genomic_DNA"/>
</dbReference>
<feature type="compositionally biased region" description="Polar residues" evidence="1">
    <location>
        <begin position="106"/>
        <end position="115"/>
    </location>
</feature>